<dbReference type="Gene3D" id="3.30.420.10">
    <property type="entry name" value="Ribonuclease H-like superfamily/Ribonuclease H"/>
    <property type="match status" value="2"/>
</dbReference>
<evidence type="ECO:0000256" key="13">
    <source>
        <dbReference type="PROSITE-ProRule" id="PRU01085"/>
    </source>
</evidence>
<feature type="coiled-coil region" evidence="14">
    <location>
        <begin position="373"/>
        <end position="404"/>
    </location>
</feature>
<dbReference type="GO" id="GO:0004519">
    <property type="term" value="F:endonuclease activity"/>
    <property type="evidence" value="ECO:0007669"/>
    <property type="project" value="UniProtKB-UniRule"/>
</dbReference>
<name>A0A514LK79_9BACI</name>
<reference evidence="17" key="1">
    <citation type="submission" date="2019-01" db="EMBL/GenBank/DDBJ databases">
        <title>Genomic analysis of Salicibibacter sp. NKC3-5.</title>
        <authorList>
            <person name="Oh Y.J."/>
        </authorList>
    </citation>
    <scope>NUCLEOTIDE SEQUENCE [LARGE SCALE GENOMIC DNA]</scope>
    <source>
        <strain evidence="17">NKC3-5</strain>
    </source>
</reference>
<dbReference type="InterPro" id="IPR036397">
    <property type="entry name" value="RNaseH_sf"/>
</dbReference>
<dbReference type="NCBIfam" id="TIGR01865">
    <property type="entry name" value="cas_Csn1"/>
    <property type="match status" value="1"/>
</dbReference>
<keyword evidence="14" id="KW-0175">Coiled coil</keyword>
<evidence type="ECO:0000259" key="15">
    <source>
        <dbReference type="PROSITE" id="PS51749"/>
    </source>
</evidence>
<evidence type="ECO:0000256" key="1">
    <source>
        <dbReference type="ARBA" id="ARBA00001946"/>
    </source>
</evidence>
<keyword evidence="17" id="KW-1185">Reference proteome</keyword>
<evidence type="ECO:0000256" key="3">
    <source>
        <dbReference type="ARBA" id="ARBA00022722"/>
    </source>
</evidence>
<keyword evidence="10 13" id="KW-0238">DNA-binding</keyword>
<dbReference type="PROSITE" id="PS51749">
    <property type="entry name" value="HNH_CAS9"/>
    <property type="match status" value="1"/>
</dbReference>
<comment type="cofactor">
    <cofactor evidence="1">
        <name>Mg(2+)</name>
        <dbReference type="ChEBI" id="CHEBI:18420"/>
    </cofactor>
</comment>
<keyword evidence="4" id="KW-0479">Metal-binding</keyword>
<dbReference type="Pfam" id="PF22702">
    <property type="entry name" value="Cas9_RuvC"/>
    <property type="match status" value="1"/>
</dbReference>
<dbReference type="GO" id="GO:0003723">
    <property type="term" value="F:RNA binding"/>
    <property type="evidence" value="ECO:0007669"/>
    <property type="project" value="UniProtKB-UniRule"/>
</dbReference>
<dbReference type="GO" id="GO:0051607">
    <property type="term" value="P:defense response to virus"/>
    <property type="evidence" value="ECO:0007669"/>
    <property type="project" value="UniProtKB-KW"/>
</dbReference>
<evidence type="ECO:0000313" key="17">
    <source>
        <dbReference type="Proteomes" id="UP000319756"/>
    </source>
</evidence>
<evidence type="ECO:0000256" key="9">
    <source>
        <dbReference type="ARBA" id="ARBA00023118"/>
    </source>
</evidence>
<organism evidence="16 17">
    <name type="scientific">Salicibibacter halophilus</name>
    <dbReference type="NCBI Taxonomy" id="2502791"/>
    <lineage>
        <taxon>Bacteria</taxon>
        <taxon>Bacillati</taxon>
        <taxon>Bacillota</taxon>
        <taxon>Bacilli</taxon>
        <taxon>Bacillales</taxon>
        <taxon>Bacillaceae</taxon>
        <taxon>Salicibibacter</taxon>
    </lineage>
</organism>
<dbReference type="InterPro" id="IPR033114">
    <property type="entry name" value="HNH_CAS9"/>
</dbReference>
<dbReference type="KEGG" id="sale:EPH95_14390"/>
<evidence type="ECO:0000256" key="4">
    <source>
        <dbReference type="ARBA" id="ARBA00022723"/>
    </source>
</evidence>
<dbReference type="Proteomes" id="UP000319756">
    <property type="component" value="Chromosome"/>
</dbReference>
<keyword evidence="3 13" id="KW-0540">Nuclease</keyword>
<dbReference type="GO" id="GO:0016787">
    <property type="term" value="F:hydrolase activity"/>
    <property type="evidence" value="ECO:0007669"/>
    <property type="project" value="UniProtKB-KW"/>
</dbReference>
<dbReference type="Pfam" id="PF13395">
    <property type="entry name" value="HNH_4"/>
    <property type="match status" value="1"/>
</dbReference>
<evidence type="ECO:0000256" key="2">
    <source>
        <dbReference type="ARBA" id="ARBA00005244"/>
    </source>
</evidence>
<dbReference type="InterPro" id="IPR055228">
    <property type="entry name" value="Cas9_RuvC"/>
</dbReference>
<evidence type="ECO:0000256" key="7">
    <source>
        <dbReference type="ARBA" id="ARBA00022842"/>
    </source>
</evidence>
<keyword evidence="8" id="KW-0694">RNA-binding</keyword>
<gene>
    <name evidence="16" type="primary">cas9</name>
    <name evidence="16" type="ORF">EPH95_14390</name>
</gene>
<comment type="subunit">
    <text evidence="12">Monomer. Binds crRNA and tracrRNA.</text>
</comment>
<dbReference type="AlphaFoldDB" id="A0A514LK79"/>
<keyword evidence="11" id="KW-0464">Manganese</keyword>
<dbReference type="GO" id="GO:0046872">
    <property type="term" value="F:metal ion binding"/>
    <property type="evidence" value="ECO:0007669"/>
    <property type="project" value="UniProtKB-KW"/>
</dbReference>
<protein>
    <submittedName>
        <fullName evidence="16">Type II CRISPR RNA-guided endonuclease Cas9</fullName>
    </submittedName>
</protein>
<dbReference type="Pfam" id="PF18470">
    <property type="entry name" value="Cas9_a"/>
    <property type="match status" value="1"/>
</dbReference>
<evidence type="ECO:0000256" key="10">
    <source>
        <dbReference type="ARBA" id="ARBA00023125"/>
    </source>
</evidence>
<evidence type="ECO:0000256" key="5">
    <source>
        <dbReference type="ARBA" id="ARBA00022759"/>
    </source>
</evidence>
<evidence type="ECO:0000256" key="11">
    <source>
        <dbReference type="ARBA" id="ARBA00023211"/>
    </source>
</evidence>
<dbReference type="EMBL" id="CP035485">
    <property type="protein sequence ID" value="QDI92232.1"/>
    <property type="molecule type" value="Genomic_DNA"/>
</dbReference>
<dbReference type="GO" id="GO:0003677">
    <property type="term" value="F:DNA binding"/>
    <property type="evidence" value="ECO:0007669"/>
    <property type="project" value="UniProtKB-UniRule"/>
</dbReference>
<evidence type="ECO:0000256" key="6">
    <source>
        <dbReference type="ARBA" id="ARBA00022801"/>
    </source>
</evidence>
<evidence type="ECO:0000256" key="8">
    <source>
        <dbReference type="ARBA" id="ARBA00022884"/>
    </source>
</evidence>
<dbReference type="InterPro" id="IPR040619">
    <property type="entry name" value="Cas9_alpha-helical_lobe"/>
</dbReference>
<sequence length="623" mass="73598">MNISIRLNIWNNMLFYWRTLDISQHILCIASGDKYVCELQLERLEKNGEVRGHKNRFKTEDYVKEALALLNKQKVFDSRIDDAFIDQYIDLLEQRREYYEGPGADSEYGWDQDIEQWYRKMMGKCSYFPEETRAVRQSYSAQLYNLLNDLNNLTILREEDTKLSKNEKQEIIDQVFMQKGNPTLKKIAKVIDAAEEDIRGYRINKKEQPEFTTLDLIKDLRKIDPSLTKLSVSELDQIAEILTVWQDDADKKDKLDELELNMKGSIVTELASLNFSSTHSLSLKAINLLLPDLWETDKNQMQLFSEKGLFPKKVELKGRNKIPYEYVDDLILSPVVKRSFIQSIRIVNALIEKYGEPKTIVIELAREKNSKDRQKFLRKMQRENETLNQQVREKLDERDLVEKSGMFNKLRFWHLQEGRCLYSLKPIEIEDLIQNPAKYEIDHIIPRSVSFDDSQANKVLVHTEENQKKGNKTPYHYLKSGQSEIAYDKFKSHVLQLAKTKDKMSKKKRNYLLEERDINKFDVQKEFINRNLVDTRYATRELMILLKAYFKENDREVVVKPINGSFTNYLRKLWGLHKDRDEDYKHHAQDALIVAMAGYLLETKDLFKQQNIMIDNERIVSVK</sequence>
<dbReference type="InterPro" id="IPR003615">
    <property type="entry name" value="HNH_nuc"/>
</dbReference>
<keyword evidence="5 13" id="KW-0255">Endonuclease</keyword>
<dbReference type="InterPro" id="IPR028629">
    <property type="entry name" value="Cas9"/>
</dbReference>
<keyword evidence="6 13" id="KW-0378">Hydrolase</keyword>
<feature type="domain" description="HNH Cas9-type" evidence="15">
    <location>
        <begin position="366"/>
        <end position="532"/>
    </location>
</feature>
<keyword evidence="9" id="KW-0051">Antiviral defense</keyword>
<comment type="similarity">
    <text evidence="2">Belongs to the CRISPR-associated protein Cas9 family. Subtype II-A subfamily.</text>
</comment>
<evidence type="ECO:0000256" key="12">
    <source>
        <dbReference type="ARBA" id="ARBA00046380"/>
    </source>
</evidence>
<proteinExistence type="inferred from homology"/>
<keyword evidence="7" id="KW-0460">Magnesium</keyword>
<accession>A0A514LK79</accession>
<evidence type="ECO:0000256" key="14">
    <source>
        <dbReference type="SAM" id="Coils"/>
    </source>
</evidence>
<evidence type="ECO:0000313" key="16">
    <source>
        <dbReference type="EMBL" id="QDI92232.1"/>
    </source>
</evidence>